<gene>
    <name evidence="9" type="ORF">EXIGLDRAFT_753895</name>
</gene>
<dbReference type="PANTHER" id="PTHR20961">
    <property type="entry name" value="GLYCOSYLTRANSFERASE"/>
    <property type="match status" value="1"/>
</dbReference>
<evidence type="ECO:0000256" key="4">
    <source>
        <dbReference type="ARBA" id="ARBA00022692"/>
    </source>
</evidence>
<keyword evidence="10" id="KW-1185">Reference proteome</keyword>
<dbReference type="PANTHER" id="PTHR20961:SF38">
    <property type="entry name" value="PROTEIN O-LINKED-MANNOSE BETA-1,4-N-ACETYLGLUCOSAMINYLTRANSFERASE 2"/>
    <property type="match status" value="1"/>
</dbReference>
<dbReference type="OrthoDB" id="529273at2759"/>
<evidence type="ECO:0000256" key="1">
    <source>
        <dbReference type="ARBA" id="ARBA00004167"/>
    </source>
</evidence>
<reference evidence="9 10" key="1">
    <citation type="journal article" date="2016" name="Mol. Biol. Evol.">
        <title>Comparative Genomics of Early-Diverging Mushroom-Forming Fungi Provides Insights into the Origins of Lignocellulose Decay Capabilities.</title>
        <authorList>
            <person name="Nagy L.G."/>
            <person name="Riley R."/>
            <person name="Tritt A."/>
            <person name="Adam C."/>
            <person name="Daum C."/>
            <person name="Floudas D."/>
            <person name="Sun H."/>
            <person name="Yadav J.S."/>
            <person name="Pangilinan J."/>
            <person name="Larsson K.H."/>
            <person name="Matsuura K."/>
            <person name="Barry K."/>
            <person name="Labutti K."/>
            <person name="Kuo R."/>
            <person name="Ohm R.A."/>
            <person name="Bhattacharya S.S."/>
            <person name="Shirouzu T."/>
            <person name="Yoshinaga Y."/>
            <person name="Martin F.M."/>
            <person name="Grigoriev I.V."/>
            <person name="Hibbett D.S."/>
        </authorList>
    </citation>
    <scope>NUCLEOTIDE SEQUENCE [LARGE SCALE GENOMIC DNA]</scope>
    <source>
        <strain evidence="9 10">HHB12029</strain>
    </source>
</reference>
<proteinExistence type="predicted"/>
<evidence type="ECO:0000259" key="8">
    <source>
        <dbReference type="Pfam" id="PF04577"/>
    </source>
</evidence>
<dbReference type="EMBL" id="KV426228">
    <property type="protein sequence ID" value="KZV84367.1"/>
    <property type="molecule type" value="Genomic_DNA"/>
</dbReference>
<dbReference type="GO" id="GO:0097363">
    <property type="term" value="F:protein O-acetylglucosaminyltransferase activity"/>
    <property type="evidence" value="ECO:0007669"/>
    <property type="project" value="TreeGrafter"/>
</dbReference>
<dbReference type="Proteomes" id="UP000077266">
    <property type="component" value="Unassembled WGS sequence"/>
</dbReference>
<dbReference type="Pfam" id="PF04577">
    <property type="entry name" value="Glyco_transf_61"/>
    <property type="match status" value="1"/>
</dbReference>
<evidence type="ECO:0000313" key="9">
    <source>
        <dbReference type="EMBL" id="KZV84367.1"/>
    </source>
</evidence>
<evidence type="ECO:0000256" key="6">
    <source>
        <dbReference type="ARBA" id="ARBA00023136"/>
    </source>
</evidence>
<keyword evidence="6" id="KW-0472">Membrane</keyword>
<dbReference type="GO" id="GO:0035269">
    <property type="term" value="P:protein O-linked glycosylation via mannose"/>
    <property type="evidence" value="ECO:0007669"/>
    <property type="project" value="TreeGrafter"/>
</dbReference>
<dbReference type="STRING" id="1314781.A0A165DEK9"/>
<accession>A0A165DEK9</accession>
<evidence type="ECO:0000256" key="5">
    <source>
        <dbReference type="ARBA" id="ARBA00022989"/>
    </source>
</evidence>
<dbReference type="GO" id="GO:0016020">
    <property type="term" value="C:membrane"/>
    <property type="evidence" value="ECO:0007669"/>
    <property type="project" value="UniProtKB-SubCell"/>
</dbReference>
<keyword evidence="4" id="KW-0812">Transmembrane</keyword>
<dbReference type="AlphaFoldDB" id="A0A165DEK9"/>
<evidence type="ECO:0000256" key="2">
    <source>
        <dbReference type="ARBA" id="ARBA00022676"/>
    </source>
</evidence>
<dbReference type="InParanoid" id="A0A165DEK9"/>
<keyword evidence="3" id="KW-0808">Transferase</keyword>
<name>A0A165DEK9_EXIGL</name>
<feature type="domain" description="Glycosyltransferase 61 catalytic" evidence="8">
    <location>
        <begin position="163"/>
        <end position="387"/>
    </location>
</feature>
<dbReference type="InterPro" id="IPR007657">
    <property type="entry name" value="Glycosyltransferase_61"/>
</dbReference>
<comment type="subcellular location">
    <subcellularLocation>
        <location evidence="1">Membrane</location>
        <topology evidence="1">Single-pass membrane protein</topology>
    </subcellularLocation>
</comment>
<keyword evidence="5" id="KW-1133">Transmembrane helix</keyword>
<sequence length="467" mass="52525">MRNLASPRELGLVGFIAVCFILFHFDFSGLRRPLGGAGVVQHDVVVQPANDSVTLAPVEATPKTQIVHHVPGWTIFERLYIINGTMLIVTDKPGDVPDRQLITSTGVQISHEEELVRARKPTDKQIRVVSVQEAEAMFAGRNATVISGTTFMVSDNHQFLTHYYHFVAELLFGLWRTYASLDPSITADGTTSLLSPARFAFVYVSTTKWRDYAHMNEWVIRAAFPSTGLEFAEDWIDRAGMSRPFVFERVVLGDRAAAIEGKQYQATQRTASEPFALKASPHWWAPVRANVAEFAGIFPRDDAAAYKKGVITYISRQGWGRRMLKAADHDVLVAELLKLKEKYGYEVNIVSMDKLSREEQMRLAARTTIMMGVHGNGLTALLWMKPTPRSTVMEFFFPEGFAFDYEWTTRALGMTHYGFWGNKHFTSPNTPPVNYPEGFQGNEIPIDGRLVAQLCHERLTLAEEADD</sequence>
<evidence type="ECO:0000256" key="7">
    <source>
        <dbReference type="ARBA" id="ARBA00023180"/>
    </source>
</evidence>
<evidence type="ECO:0000313" key="10">
    <source>
        <dbReference type="Proteomes" id="UP000077266"/>
    </source>
</evidence>
<organism evidence="9 10">
    <name type="scientific">Exidia glandulosa HHB12029</name>
    <dbReference type="NCBI Taxonomy" id="1314781"/>
    <lineage>
        <taxon>Eukaryota</taxon>
        <taxon>Fungi</taxon>
        <taxon>Dikarya</taxon>
        <taxon>Basidiomycota</taxon>
        <taxon>Agaricomycotina</taxon>
        <taxon>Agaricomycetes</taxon>
        <taxon>Auriculariales</taxon>
        <taxon>Exidiaceae</taxon>
        <taxon>Exidia</taxon>
    </lineage>
</organism>
<keyword evidence="2" id="KW-0328">Glycosyltransferase</keyword>
<dbReference type="InterPro" id="IPR049625">
    <property type="entry name" value="Glyco_transf_61_cat"/>
</dbReference>
<evidence type="ECO:0000256" key="3">
    <source>
        <dbReference type="ARBA" id="ARBA00022679"/>
    </source>
</evidence>
<dbReference type="GO" id="GO:0005783">
    <property type="term" value="C:endoplasmic reticulum"/>
    <property type="evidence" value="ECO:0007669"/>
    <property type="project" value="TreeGrafter"/>
</dbReference>
<keyword evidence="7" id="KW-0325">Glycoprotein</keyword>
<protein>
    <recommendedName>
        <fullName evidence="8">Glycosyltransferase 61 catalytic domain-containing protein</fullName>
    </recommendedName>
</protein>